<evidence type="ECO:0000256" key="8">
    <source>
        <dbReference type="ARBA" id="ARBA00023204"/>
    </source>
</evidence>
<dbReference type="InterPro" id="IPR027450">
    <property type="entry name" value="AlkB-like"/>
</dbReference>
<dbReference type="GO" id="GO:0140097">
    <property type="term" value="F:catalytic activity, acting on DNA"/>
    <property type="evidence" value="ECO:0007669"/>
    <property type="project" value="UniProtKB-ARBA"/>
</dbReference>
<dbReference type="OrthoDB" id="190276at2"/>
<dbReference type="SUPFAM" id="SSF51197">
    <property type="entry name" value="Clavaminate synthase-like"/>
    <property type="match status" value="1"/>
</dbReference>
<evidence type="ECO:0000259" key="9">
    <source>
        <dbReference type="PROSITE" id="PS51471"/>
    </source>
</evidence>
<dbReference type="InterPro" id="IPR032854">
    <property type="entry name" value="ALKBH3"/>
</dbReference>
<dbReference type="EMBL" id="CP029480">
    <property type="protein sequence ID" value="AWW00835.1"/>
    <property type="molecule type" value="Genomic_DNA"/>
</dbReference>
<dbReference type="GO" id="GO:0016787">
    <property type="term" value="F:hydrolase activity"/>
    <property type="evidence" value="ECO:0007669"/>
    <property type="project" value="UniProtKB-ARBA"/>
</dbReference>
<dbReference type="PANTHER" id="PTHR31212">
    <property type="entry name" value="ALPHA-KETOGLUTARATE-DEPENDENT DIOXYGENASE ALKB HOMOLOG 3"/>
    <property type="match status" value="1"/>
</dbReference>
<evidence type="ECO:0000256" key="2">
    <source>
        <dbReference type="ARBA" id="ARBA00022723"/>
    </source>
</evidence>
<dbReference type="Pfam" id="PF13532">
    <property type="entry name" value="2OG-FeII_Oxy_2"/>
    <property type="match status" value="1"/>
</dbReference>
<dbReference type="PROSITE" id="PS51471">
    <property type="entry name" value="FE2OG_OXY"/>
    <property type="match status" value="1"/>
</dbReference>
<keyword evidence="5 10" id="KW-0223">Dioxygenase</keyword>
<evidence type="ECO:0000256" key="4">
    <source>
        <dbReference type="ARBA" id="ARBA00022842"/>
    </source>
</evidence>
<sequence>MKIPDASINLLPQEGIVNYHGKVFPEERNEELLKYLLEEIPWKNDEAIIFGKHIITKRKVAWYADGDYPYHYSNTTKVPLAWTPELLTLKKLVEAKCGVEFNSCLLNLYHDGDEGMGWHRDDEKTLVKDSPIASMSFGAERKFVLKHIKSKEKVELLLENGSLLVMAGTTQTYWQHALPKTKKVKTPRVNLTFRCMETV</sequence>
<dbReference type="GO" id="GO:0032451">
    <property type="term" value="F:demethylase activity"/>
    <property type="evidence" value="ECO:0007669"/>
    <property type="project" value="UniProtKB-ARBA"/>
</dbReference>
<proteinExistence type="predicted"/>
<evidence type="ECO:0000256" key="7">
    <source>
        <dbReference type="ARBA" id="ARBA00023004"/>
    </source>
</evidence>
<organism evidence="10 11">
    <name type="scientific">Arcticibacterium luteifluviistationis</name>
    <dbReference type="NCBI Taxonomy" id="1784714"/>
    <lineage>
        <taxon>Bacteria</taxon>
        <taxon>Pseudomonadati</taxon>
        <taxon>Bacteroidota</taxon>
        <taxon>Cytophagia</taxon>
        <taxon>Cytophagales</taxon>
        <taxon>Leadbetterellaceae</taxon>
        <taxon>Arcticibacterium</taxon>
    </lineage>
</organism>
<keyword evidence="7" id="KW-0408">Iron</keyword>
<dbReference type="GO" id="GO:0046872">
    <property type="term" value="F:metal ion binding"/>
    <property type="evidence" value="ECO:0007669"/>
    <property type="project" value="UniProtKB-KW"/>
</dbReference>
<evidence type="ECO:0000313" key="11">
    <source>
        <dbReference type="Proteomes" id="UP000249873"/>
    </source>
</evidence>
<evidence type="ECO:0000256" key="6">
    <source>
        <dbReference type="ARBA" id="ARBA00023002"/>
    </source>
</evidence>
<name>A0A2Z4GIC9_9BACT</name>
<dbReference type="KEGG" id="als:DJ013_07250"/>
<dbReference type="AlphaFoldDB" id="A0A2Z4GIC9"/>
<dbReference type="InterPro" id="IPR037151">
    <property type="entry name" value="AlkB-like_sf"/>
</dbReference>
<reference evidence="10 11" key="1">
    <citation type="submission" date="2018-05" db="EMBL/GenBank/DDBJ databases">
        <title>Complete genome sequence of Arcticibacterium luteifluviistationis SM1504T, a cytophagaceae bacterium isolated from Arctic surface seawater.</title>
        <authorList>
            <person name="Li Y."/>
            <person name="Qin Q.-L."/>
        </authorList>
    </citation>
    <scope>NUCLEOTIDE SEQUENCE [LARGE SCALE GENOMIC DNA]</scope>
    <source>
        <strain evidence="10 11">SM1504</strain>
    </source>
</reference>
<dbReference type="FunFam" id="2.60.120.590:FF:000004">
    <property type="entry name" value="DNA oxidative demethylase ALKBH2"/>
    <property type="match status" value="1"/>
</dbReference>
<dbReference type="GO" id="GO:0016705">
    <property type="term" value="F:oxidoreductase activity, acting on paired donors, with incorporation or reduction of molecular oxygen"/>
    <property type="evidence" value="ECO:0007669"/>
    <property type="project" value="UniProtKB-ARBA"/>
</dbReference>
<keyword evidence="3" id="KW-0227">DNA damage</keyword>
<dbReference type="GO" id="GO:0051213">
    <property type="term" value="F:dioxygenase activity"/>
    <property type="evidence" value="ECO:0007669"/>
    <property type="project" value="UniProtKB-KW"/>
</dbReference>
<dbReference type="PANTHER" id="PTHR31212:SF4">
    <property type="entry name" value="ALPHA-KETOGLUTARATE-DEPENDENT DIOXYGENASE ALKB HOMOLOG 3"/>
    <property type="match status" value="1"/>
</dbReference>
<dbReference type="InterPro" id="IPR005123">
    <property type="entry name" value="Oxoglu/Fe-dep_dioxygenase_dom"/>
</dbReference>
<dbReference type="Proteomes" id="UP000249873">
    <property type="component" value="Chromosome"/>
</dbReference>
<evidence type="ECO:0000256" key="3">
    <source>
        <dbReference type="ARBA" id="ARBA00022763"/>
    </source>
</evidence>
<dbReference type="GO" id="GO:0006307">
    <property type="term" value="P:DNA alkylation repair"/>
    <property type="evidence" value="ECO:0007669"/>
    <property type="project" value="InterPro"/>
</dbReference>
<keyword evidence="6" id="KW-0560">Oxidoreductase</keyword>
<evidence type="ECO:0000313" key="10">
    <source>
        <dbReference type="EMBL" id="AWW00835.1"/>
    </source>
</evidence>
<accession>A0A2Z4GIC9</accession>
<keyword evidence="11" id="KW-1185">Reference proteome</keyword>
<comment type="cofactor">
    <cofactor evidence="1">
        <name>Fe(2+)</name>
        <dbReference type="ChEBI" id="CHEBI:29033"/>
    </cofactor>
</comment>
<gene>
    <name evidence="10" type="ORF">DJ013_07250</name>
</gene>
<evidence type="ECO:0000256" key="5">
    <source>
        <dbReference type="ARBA" id="ARBA00022964"/>
    </source>
</evidence>
<evidence type="ECO:0000256" key="1">
    <source>
        <dbReference type="ARBA" id="ARBA00001954"/>
    </source>
</evidence>
<feature type="domain" description="Fe2OG dioxygenase" evidence="9">
    <location>
        <begin position="100"/>
        <end position="197"/>
    </location>
</feature>
<keyword evidence="8" id="KW-0234">DNA repair</keyword>
<protein>
    <submittedName>
        <fullName evidence="10">Alpha-ketoglutarate-dependent dioxygenase AlkB</fullName>
    </submittedName>
</protein>
<dbReference type="Gene3D" id="2.60.120.590">
    <property type="entry name" value="Alpha-ketoglutarate-dependent dioxygenase AlkB-like"/>
    <property type="match status" value="1"/>
</dbReference>
<keyword evidence="4" id="KW-0460">Magnesium</keyword>
<keyword evidence="2" id="KW-0479">Metal-binding</keyword>